<dbReference type="Proteomes" id="UP000319671">
    <property type="component" value="Unassembled WGS sequence"/>
</dbReference>
<accession>A0A561DNX5</accession>
<dbReference type="GO" id="GO:0016020">
    <property type="term" value="C:membrane"/>
    <property type="evidence" value="ECO:0007669"/>
    <property type="project" value="TreeGrafter"/>
</dbReference>
<dbReference type="EMBL" id="VIVN01000003">
    <property type="protein sequence ID" value="TWE05064.1"/>
    <property type="molecule type" value="Genomic_DNA"/>
</dbReference>
<organism evidence="2 3">
    <name type="scientific">Neobacillus bataviensis</name>
    <dbReference type="NCBI Taxonomy" id="220685"/>
    <lineage>
        <taxon>Bacteria</taxon>
        <taxon>Bacillati</taxon>
        <taxon>Bacillota</taxon>
        <taxon>Bacilli</taxon>
        <taxon>Bacillales</taxon>
        <taxon>Bacillaceae</taxon>
        <taxon>Neobacillus</taxon>
    </lineage>
</organism>
<proteinExistence type="predicted"/>
<evidence type="ECO:0000313" key="3">
    <source>
        <dbReference type="Proteomes" id="UP000319671"/>
    </source>
</evidence>
<sequence length="273" mass="30406">MKRNHSFGDLFVNGLNAKIHLITKGDKAGTPVIFLPGITSYSLSFSKVLNLMPENYYSLSMDARGRGLSDRPKEGYLLKDYTEDLLNIVNALIDNPIAPVLVGHSMGARIAAAFGSQYPSLISGIVLIDPPINGPGQREIYPNPLSMFLKQKEAVDQGDMELFRSFFPSFTDEQIAERAEEYRNNSLPAIIESYQSLLLEPFQVYIKMLSVPASLLAAEHGDTIRENELQVLKTINSSMQVERVKGVSHMVYKDAPEQTVDYIVSFIEGITKK</sequence>
<dbReference type="PANTHER" id="PTHR43798:SF33">
    <property type="entry name" value="HYDROLASE, PUTATIVE (AFU_ORTHOLOGUE AFUA_2G14860)-RELATED"/>
    <property type="match status" value="1"/>
</dbReference>
<gene>
    <name evidence="2" type="ORF">FB550_103239</name>
</gene>
<dbReference type="RefSeq" id="WP_144563569.1">
    <property type="nucleotide sequence ID" value="NZ_VIVN01000003.1"/>
</dbReference>
<dbReference type="Pfam" id="PF00561">
    <property type="entry name" value="Abhydrolase_1"/>
    <property type="match status" value="1"/>
</dbReference>
<evidence type="ECO:0000259" key="1">
    <source>
        <dbReference type="Pfam" id="PF00561"/>
    </source>
</evidence>
<comment type="caution">
    <text evidence="2">The sequence shown here is derived from an EMBL/GenBank/DDBJ whole genome shotgun (WGS) entry which is preliminary data.</text>
</comment>
<dbReference type="PANTHER" id="PTHR43798">
    <property type="entry name" value="MONOACYLGLYCEROL LIPASE"/>
    <property type="match status" value="1"/>
</dbReference>
<dbReference type="AlphaFoldDB" id="A0A561DNX5"/>
<dbReference type="Gene3D" id="3.40.50.1820">
    <property type="entry name" value="alpha/beta hydrolase"/>
    <property type="match status" value="1"/>
</dbReference>
<dbReference type="InterPro" id="IPR029058">
    <property type="entry name" value="AB_hydrolase_fold"/>
</dbReference>
<dbReference type="PRINTS" id="PR00111">
    <property type="entry name" value="ABHYDROLASE"/>
</dbReference>
<evidence type="ECO:0000313" key="2">
    <source>
        <dbReference type="EMBL" id="TWE05064.1"/>
    </source>
</evidence>
<feature type="domain" description="AB hydrolase-1" evidence="1">
    <location>
        <begin position="31"/>
        <end position="166"/>
    </location>
</feature>
<name>A0A561DNX5_9BACI</name>
<keyword evidence="3" id="KW-1185">Reference proteome</keyword>
<reference evidence="2 3" key="1">
    <citation type="submission" date="2019-06" db="EMBL/GenBank/DDBJ databases">
        <title>Sorghum-associated microbial communities from plants grown in Nebraska, USA.</title>
        <authorList>
            <person name="Schachtman D."/>
        </authorList>
    </citation>
    <scope>NUCLEOTIDE SEQUENCE [LARGE SCALE GENOMIC DNA]</scope>
    <source>
        <strain evidence="2 3">2482</strain>
    </source>
</reference>
<dbReference type="InterPro" id="IPR000073">
    <property type="entry name" value="AB_hydrolase_1"/>
</dbReference>
<dbReference type="InterPro" id="IPR050266">
    <property type="entry name" value="AB_hydrolase_sf"/>
</dbReference>
<protein>
    <submittedName>
        <fullName evidence="2">N-formylmaleamate deformylase</fullName>
    </submittedName>
</protein>
<dbReference type="SUPFAM" id="SSF53474">
    <property type="entry name" value="alpha/beta-Hydrolases"/>
    <property type="match status" value="1"/>
</dbReference>